<dbReference type="InterPro" id="IPR036388">
    <property type="entry name" value="WH-like_DNA-bd_sf"/>
</dbReference>
<dbReference type="SMART" id="SM00715">
    <property type="entry name" value="LA"/>
    <property type="match status" value="1"/>
</dbReference>
<accession>A0A4T0GWJ8</accession>
<dbReference type="InterPro" id="IPR006630">
    <property type="entry name" value="La_HTH"/>
</dbReference>
<comment type="caution">
    <text evidence="5">The sequence shown here is derived from an EMBL/GenBank/DDBJ whole genome shotgun (WGS) entry which is preliminary data.</text>
</comment>
<dbReference type="InterPro" id="IPR036390">
    <property type="entry name" value="WH_DNA-bd_sf"/>
</dbReference>
<proteinExistence type="predicted"/>
<dbReference type="GO" id="GO:0010494">
    <property type="term" value="C:cytoplasmic stress granule"/>
    <property type="evidence" value="ECO:0007669"/>
    <property type="project" value="TreeGrafter"/>
</dbReference>
<dbReference type="OMA" id="WITEFIG"/>
<feature type="compositionally biased region" description="Low complexity" evidence="3">
    <location>
        <begin position="365"/>
        <end position="376"/>
    </location>
</feature>
<dbReference type="Gene3D" id="1.10.10.10">
    <property type="entry name" value="Winged helix-like DNA-binding domain superfamily/Winged helix DNA-binding domain"/>
    <property type="match status" value="1"/>
</dbReference>
<feature type="compositionally biased region" description="Low complexity" evidence="3">
    <location>
        <begin position="68"/>
        <end position="77"/>
    </location>
</feature>
<dbReference type="PROSITE" id="PS50961">
    <property type="entry name" value="HTH_LA"/>
    <property type="match status" value="1"/>
</dbReference>
<sequence>MTSNGNVWESRQAIASPASQQDLLVKDEISWPSASDANDKREEEREEKKDNKKDDSITSTRRGKKNWVSVPVEQVLPVQPPRSNKKSSSKSKAQQPSNKQQNQRKSSKSKNSNPHQSNQRKSSNRRNQKNLDKNPKDKAFPPVVPPMPSSFQMFGAPNSQAGHTYAPMPMPTPVTTTNYPLDPLRFYLLGQLEYYFTTQNLVRDFFLRQQMDSDGWVDIPVFTTFNRVKALSVDVYLLRDVFAMSQLVEVFFFAGNQEPSQKEEGVLQKESLDMSQVQKEIDFIASNTNPVGKVRLAHGVWKKWVLPNAQKSNVDVESLPQDDNAQFDDSATPVEASNHNEQVAAMSAQFESADSQPAQSNEPTNQSSHQNASSNSIDGGSSDAIKESK</sequence>
<feature type="compositionally biased region" description="Basic and acidic residues" evidence="3">
    <location>
        <begin position="129"/>
        <end position="139"/>
    </location>
</feature>
<feature type="region of interest" description="Disordered" evidence="3">
    <location>
        <begin position="1"/>
        <end position="143"/>
    </location>
</feature>
<dbReference type="SUPFAM" id="SSF46785">
    <property type="entry name" value="Winged helix' DNA-binding domain"/>
    <property type="match status" value="1"/>
</dbReference>
<organism evidence="5 6">
    <name type="scientific">Wallemia ichthyophaga</name>
    <dbReference type="NCBI Taxonomy" id="245174"/>
    <lineage>
        <taxon>Eukaryota</taxon>
        <taxon>Fungi</taxon>
        <taxon>Dikarya</taxon>
        <taxon>Basidiomycota</taxon>
        <taxon>Wallemiomycotina</taxon>
        <taxon>Wallemiomycetes</taxon>
        <taxon>Wallemiales</taxon>
        <taxon>Wallemiaceae</taxon>
        <taxon>Wallemia</taxon>
    </lineage>
</organism>
<gene>
    <name evidence="5" type="ORF">E3P90_04048</name>
</gene>
<evidence type="ECO:0000313" key="5">
    <source>
        <dbReference type="EMBL" id="TIB07527.1"/>
    </source>
</evidence>
<feature type="compositionally biased region" description="Polar residues" evidence="3">
    <location>
        <begin position="349"/>
        <end position="364"/>
    </location>
</feature>
<dbReference type="EMBL" id="SPOF01000091">
    <property type="protein sequence ID" value="TIB07527.1"/>
    <property type="molecule type" value="Genomic_DNA"/>
</dbReference>
<evidence type="ECO:0000256" key="1">
    <source>
        <dbReference type="ARBA" id="ARBA00022884"/>
    </source>
</evidence>
<evidence type="ECO:0000259" key="4">
    <source>
        <dbReference type="PROSITE" id="PS50961"/>
    </source>
</evidence>
<dbReference type="Proteomes" id="UP000306954">
    <property type="component" value="Unassembled WGS sequence"/>
</dbReference>
<keyword evidence="1 2" id="KW-0694">RNA-binding</keyword>
<feature type="domain" description="HTH La-type RNA-binding" evidence="4">
    <location>
        <begin position="178"/>
        <end position="276"/>
    </location>
</feature>
<evidence type="ECO:0000256" key="3">
    <source>
        <dbReference type="SAM" id="MobiDB-lite"/>
    </source>
</evidence>
<reference evidence="5 6" key="1">
    <citation type="submission" date="2019-03" db="EMBL/GenBank/DDBJ databases">
        <title>Sequencing 23 genomes of Wallemia ichthyophaga.</title>
        <authorList>
            <person name="Gostincar C."/>
        </authorList>
    </citation>
    <scope>NUCLEOTIDE SEQUENCE [LARGE SCALE GENOMIC DNA]</scope>
    <source>
        <strain evidence="5 6">EXF-8621</strain>
    </source>
</reference>
<feature type="compositionally biased region" description="Basic and acidic residues" evidence="3">
    <location>
        <begin position="37"/>
        <end position="56"/>
    </location>
</feature>
<dbReference type="AlphaFoldDB" id="A0A4T0GWJ8"/>
<dbReference type="CDD" id="cd07323">
    <property type="entry name" value="LAM"/>
    <property type="match status" value="1"/>
</dbReference>
<dbReference type="OrthoDB" id="340227at2759"/>
<dbReference type="GO" id="GO:0003723">
    <property type="term" value="F:RNA binding"/>
    <property type="evidence" value="ECO:0007669"/>
    <property type="project" value="UniProtKB-UniRule"/>
</dbReference>
<feature type="compositionally biased region" description="Polar residues" evidence="3">
    <location>
        <begin position="319"/>
        <end position="341"/>
    </location>
</feature>
<feature type="region of interest" description="Disordered" evidence="3">
    <location>
        <begin position="319"/>
        <end position="389"/>
    </location>
</feature>
<dbReference type="PANTHER" id="PTHR22792">
    <property type="entry name" value="LUPUS LA PROTEIN-RELATED"/>
    <property type="match status" value="1"/>
</dbReference>
<protein>
    <recommendedName>
        <fullName evidence="4">HTH La-type RNA-binding domain-containing protein</fullName>
    </recommendedName>
</protein>
<dbReference type="GO" id="GO:0005829">
    <property type="term" value="C:cytosol"/>
    <property type="evidence" value="ECO:0007669"/>
    <property type="project" value="TreeGrafter"/>
</dbReference>
<feature type="compositionally biased region" description="Low complexity" evidence="3">
    <location>
        <begin position="90"/>
        <end position="119"/>
    </location>
</feature>
<dbReference type="InterPro" id="IPR045180">
    <property type="entry name" value="La_dom_prot"/>
</dbReference>
<dbReference type="PANTHER" id="PTHR22792:SF132">
    <property type="entry name" value="LA-RELATED PROTEIN 1"/>
    <property type="match status" value="1"/>
</dbReference>
<dbReference type="GO" id="GO:0045727">
    <property type="term" value="P:positive regulation of translation"/>
    <property type="evidence" value="ECO:0007669"/>
    <property type="project" value="TreeGrafter"/>
</dbReference>
<evidence type="ECO:0000313" key="6">
    <source>
        <dbReference type="Proteomes" id="UP000306954"/>
    </source>
</evidence>
<evidence type="ECO:0000256" key="2">
    <source>
        <dbReference type="PROSITE-ProRule" id="PRU00332"/>
    </source>
</evidence>
<dbReference type="Pfam" id="PF05383">
    <property type="entry name" value="La"/>
    <property type="match status" value="1"/>
</dbReference>
<name>A0A4T0GWJ8_WALIC</name>